<organism evidence="1 2">
    <name type="scientific">Trifolium medium</name>
    <dbReference type="NCBI Taxonomy" id="97028"/>
    <lineage>
        <taxon>Eukaryota</taxon>
        <taxon>Viridiplantae</taxon>
        <taxon>Streptophyta</taxon>
        <taxon>Embryophyta</taxon>
        <taxon>Tracheophyta</taxon>
        <taxon>Spermatophyta</taxon>
        <taxon>Magnoliopsida</taxon>
        <taxon>eudicotyledons</taxon>
        <taxon>Gunneridae</taxon>
        <taxon>Pentapetalae</taxon>
        <taxon>rosids</taxon>
        <taxon>fabids</taxon>
        <taxon>Fabales</taxon>
        <taxon>Fabaceae</taxon>
        <taxon>Papilionoideae</taxon>
        <taxon>50 kb inversion clade</taxon>
        <taxon>NPAAA clade</taxon>
        <taxon>Hologalegina</taxon>
        <taxon>IRL clade</taxon>
        <taxon>Trifolieae</taxon>
        <taxon>Trifolium</taxon>
    </lineage>
</organism>
<proteinExistence type="predicted"/>
<dbReference type="AlphaFoldDB" id="A0A392VF61"/>
<evidence type="ECO:0000313" key="1">
    <source>
        <dbReference type="EMBL" id="MCI87036.1"/>
    </source>
</evidence>
<feature type="non-terminal residue" evidence="1">
    <location>
        <position position="1"/>
    </location>
</feature>
<sequence length="46" mass="5042">CAMPEMQPKVLQQVDNTTLEAVKLAQKNATLNDVSACAIPKQCKRL</sequence>
<keyword evidence="2" id="KW-1185">Reference proteome</keyword>
<evidence type="ECO:0000313" key="2">
    <source>
        <dbReference type="Proteomes" id="UP000265520"/>
    </source>
</evidence>
<reference evidence="1 2" key="1">
    <citation type="journal article" date="2018" name="Front. Plant Sci.">
        <title>Red Clover (Trifolium pratense) and Zigzag Clover (T. medium) - A Picture of Genomic Similarities and Differences.</title>
        <authorList>
            <person name="Dluhosova J."/>
            <person name="Istvanek J."/>
            <person name="Nedelnik J."/>
            <person name="Repkova J."/>
        </authorList>
    </citation>
    <scope>NUCLEOTIDE SEQUENCE [LARGE SCALE GENOMIC DNA]</scope>
    <source>
        <strain evidence="2">cv. 10/8</strain>
        <tissue evidence="1">Leaf</tissue>
    </source>
</reference>
<protein>
    <submittedName>
        <fullName evidence="1">Uncharacterized protein</fullName>
    </submittedName>
</protein>
<dbReference type="Proteomes" id="UP000265520">
    <property type="component" value="Unassembled WGS sequence"/>
</dbReference>
<comment type="caution">
    <text evidence="1">The sequence shown here is derived from an EMBL/GenBank/DDBJ whole genome shotgun (WGS) entry which is preliminary data.</text>
</comment>
<accession>A0A392VF61</accession>
<name>A0A392VF61_9FABA</name>
<dbReference type="EMBL" id="LXQA011155931">
    <property type="protein sequence ID" value="MCI87036.1"/>
    <property type="molecule type" value="Genomic_DNA"/>
</dbReference>